<dbReference type="AlphaFoldDB" id="A0A1F6DDJ2"/>
<proteinExistence type="predicted"/>
<sequence>MYSILRSIAVIGFTGAVAYTGVTGAFFTDSESSVGNVFTAGTFTGISLDSVGFVFNGAPAGTLADAWDAGQSYGKFFNFSNIVPGDRGVRHLSLHNDNTAESAYVCFNTGTVTTNINNAGEEIHTLVWRDDNFNRRWDPANEPMLTPSPTKLEELSGVRYGDSTGGTILGASHPSNSGHIAVAWCAGTIGANPSGSASIYPGEAGSTITCDGGSMTTQGGSYVADMIVYAEQVSNNSSFTCAGPIPQ</sequence>
<name>A0A1F6DDJ2_9BACT</name>
<organism evidence="1 2">
    <name type="scientific">Candidatus Kaiserbacteria bacterium RIFCSPHIGHO2_02_FULL_50_50</name>
    <dbReference type="NCBI Taxonomy" id="1798492"/>
    <lineage>
        <taxon>Bacteria</taxon>
        <taxon>Candidatus Kaiseribacteriota</taxon>
    </lineage>
</organism>
<reference evidence="1 2" key="1">
    <citation type="journal article" date="2016" name="Nat. Commun.">
        <title>Thousands of microbial genomes shed light on interconnected biogeochemical processes in an aquifer system.</title>
        <authorList>
            <person name="Anantharaman K."/>
            <person name="Brown C.T."/>
            <person name="Hug L.A."/>
            <person name="Sharon I."/>
            <person name="Castelle C.J."/>
            <person name="Probst A.J."/>
            <person name="Thomas B.C."/>
            <person name="Singh A."/>
            <person name="Wilkins M.J."/>
            <person name="Karaoz U."/>
            <person name="Brodie E.L."/>
            <person name="Williams K.H."/>
            <person name="Hubbard S.S."/>
            <person name="Banfield J.F."/>
        </authorList>
    </citation>
    <scope>NUCLEOTIDE SEQUENCE [LARGE SCALE GENOMIC DNA]</scope>
</reference>
<gene>
    <name evidence="1" type="ORF">A3C89_04230</name>
</gene>
<dbReference type="STRING" id="1798492.A3C89_04230"/>
<accession>A0A1F6DDJ2</accession>
<dbReference type="EMBL" id="MFLF01000015">
    <property type="protein sequence ID" value="OGG59475.1"/>
    <property type="molecule type" value="Genomic_DNA"/>
</dbReference>
<comment type="caution">
    <text evidence="1">The sequence shown here is derived from an EMBL/GenBank/DDBJ whole genome shotgun (WGS) entry which is preliminary data.</text>
</comment>
<evidence type="ECO:0000313" key="2">
    <source>
        <dbReference type="Proteomes" id="UP000178794"/>
    </source>
</evidence>
<evidence type="ECO:0000313" key="1">
    <source>
        <dbReference type="EMBL" id="OGG59475.1"/>
    </source>
</evidence>
<dbReference type="Proteomes" id="UP000178794">
    <property type="component" value="Unassembled WGS sequence"/>
</dbReference>
<protein>
    <submittedName>
        <fullName evidence="1">Uncharacterized protein</fullName>
    </submittedName>
</protein>